<accession>A0A2S6C3Z4</accession>
<dbReference type="InterPro" id="IPR000589">
    <property type="entry name" value="Ribosomal_uS15"/>
</dbReference>
<dbReference type="PANTHER" id="PTHR23321:SF26">
    <property type="entry name" value="SMALL RIBOSOMAL SUBUNIT PROTEIN US15M"/>
    <property type="match status" value="1"/>
</dbReference>
<evidence type="ECO:0000256" key="4">
    <source>
        <dbReference type="SAM" id="MobiDB-lite"/>
    </source>
</evidence>
<protein>
    <recommendedName>
        <fullName evidence="7">Ribosomal protein S15</fullName>
    </recommendedName>
</protein>
<dbReference type="InterPro" id="IPR005290">
    <property type="entry name" value="Ribosomal_uS15_bac-type"/>
</dbReference>
<name>A0A2S6C3Z4_9PEZI</name>
<evidence type="ECO:0000313" key="6">
    <source>
        <dbReference type="Proteomes" id="UP000237631"/>
    </source>
</evidence>
<dbReference type="Gene3D" id="1.10.287.10">
    <property type="entry name" value="S15/NS1, RNA-binding"/>
    <property type="match status" value="1"/>
</dbReference>
<dbReference type="Pfam" id="PF00312">
    <property type="entry name" value="Ribosomal_S15"/>
    <property type="match status" value="1"/>
</dbReference>
<dbReference type="STRING" id="357750.A0A2S6C3Z4"/>
<dbReference type="GO" id="GO:0006412">
    <property type="term" value="P:translation"/>
    <property type="evidence" value="ECO:0007669"/>
    <property type="project" value="InterPro"/>
</dbReference>
<sequence length="367" mass="40358">MPPRIPIATCLRAQSRAPPSTATRSFSSTPCSQASTVTQRRKHRDPYAIAQARAKKAANLSRQEVLKKERASSLGDPVRGLTTPFVRSFDTALPPEPSADTPSTQVRNSKSPSEDAVGPKTETDNHLNFYLTKEELARGLGKSQWLTTPAAQDEPEEVEGKKGRRDGGKESRGFDAEISGILGGARDADANNPDWERAAETMKDFTTGMSPAARKKILEEEHATAQEALRRISSLALGSSKDRLRVNKQRCIDVFGRHNTEQTLPPKPTSAGVTGGEQQKVERVGADTGSSEVQIAILTAKIRAVADFLETRGTMDKVNKRNLRMLVHRRAKLLKYLRRKERGGPRWQNLVETLGLTDGTWKGEITL</sequence>
<evidence type="ECO:0000313" key="5">
    <source>
        <dbReference type="EMBL" id="PPJ54430.1"/>
    </source>
</evidence>
<evidence type="ECO:0000256" key="3">
    <source>
        <dbReference type="ARBA" id="ARBA00023274"/>
    </source>
</evidence>
<dbReference type="EMBL" id="PNEN01000564">
    <property type="protein sequence ID" value="PPJ54430.1"/>
    <property type="molecule type" value="Genomic_DNA"/>
</dbReference>
<dbReference type="AlphaFoldDB" id="A0A2S6C3Z4"/>
<comment type="caution">
    <text evidence="5">The sequence shown here is derived from an EMBL/GenBank/DDBJ whole genome shotgun (WGS) entry which is preliminary data.</text>
</comment>
<dbReference type="Proteomes" id="UP000237631">
    <property type="component" value="Unassembled WGS sequence"/>
</dbReference>
<comment type="similarity">
    <text evidence="1">Belongs to the universal ribosomal protein uS15 family.</text>
</comment>
<feature type="compositionally biased region" description="Basic and acidic residues" evidence="4">
    <location>
        <begin position="158"/>
        <end position="175"/>
    </location>
</feature>
<feature type="region of interest" description="Disordered" evidence="4">
    <location>
        <begin position="1"/>
        <end position="128"/>
    </location>
</feature>
<dbReference type="OrthoDB" id="441444at2759"/>
<feature type="compositionally biased region" description="Polar residues" evidence="4">
    <location>
        <begin position="100"/>
        <end position="111"/>
    </location>
</feature>
<dbReference type="GO" id="GO:0005840">
    <property type="term" value="C:ribosome"/>
    <property type="evidence" value="ECO:0007669"/>
    <property type="project" value="UniProtKB-KW"/>
</dbReference>
<dbReference type="InterPro" id="IPR009068">
    <property type="entry name" value="uS15_NS1_RNA-bd_sf"/>
</dbReference>
<feature type="compositionally biased region" description="Polar residues" evidence="4">
    <location>
        <begin position="17"/>
        <end position="38"/>
    </location>
</feature>
<keyword evidence="3" id="KW-0687">Ribonucleoprotein</keyword>
<dbReference type="CDD" id="cd00353">
    <property type="entry name" value="Ribosomal_S15p_S13e"/>
    <property type="match status" value="1"/>
</dbReference>
<reference evidence="6" key="1">
    <citation type="journal article" date="2017" name="bioRxiv">
        <title>Conservation of a gene cluster reveals novel cercosporin biosynthetic mechanisms and extends production to the genus Colletotrichum.</title>
        <authorList>
            <person name="de Jonge R."/>
            <person name="Ebert M.K."/>
            <person name="Huitt-Roehl C.R."/>
            <person name="Pal P."/>
            <person name="Suttle J.C."/>
            <person name="Spanner R.E."/>
            <person name="Neubauer J.D."/>
            <person name="Jurick W.M.II."/>
            <person name="Stott K.A."/>
            <person name="Secor G.A."/>
            <person name="Thomma B.P.H.J."/>
            <person name="Van de Peer Y."/>
            <person name="Townsend C.A."/>
            <person name="Bolton M.D."/>
        </authorList>
    </citation>
    <scope>NUCLEOTIDE SEQUENCE [LARGE SCALE GENOMIC DNA]</scope>
    <source>
        <strain evidence="6">CBS538.71</strain>
    </source>
</reference>
<gene>
    <name evidence="5" type="ORF">CBER1_07369</name>
</gene>
<keyword evidence="6" id="KW-1185">Reference proteome</keyword>
<feature type="region of interest" description="Disordered" evidence="4">
    <location>
        <begin position="259"/>
        <end position="286"/>
    </location>
</feature>
<dbReference type="GO" id="GO:0005737">
    <property type="term" value="C:cytoplasm"/>
    <property type="evidence" value="ECO:0007669"/>
    <property type="project" value="UniProtKB-ARBA"/>
</dbReference>
<evidence type="ECO:0000256" key="1">
    <source>
        <dbReference type="ARBA" id="ARBA00008434"/>
    </source>
</evidence>
<proteinExistence type="inferred from homology"/>
<keyword evidence="2" id="KW-0689">Ribosomal protein</keyword>
<feature type="region of interest" description="Disordered" evidence="4">
    <location>
        <begin position="142"/>
        <end position="192"/>
    </location>
</feature>
<dbReference type="SMART" id="SM01387">
    <property type="entry name" value="Ribosomal_S15"/>
    <property type="match status" value="1"/>
</dbReference>
<organism evidence="5 6">
    <name type="scientific">Cercospora berteroae</name>
    <dbReference type="NCBI Taxonomy" id="357750"/>
    <lineage>
        <taxon>Eukaryota</taxon>
        <taxon>Fungi</taxon>
        <taxon>Dikarya</taxon>
        <taxon>Ascomycota</taxon>
        <taxon>Pezizomycotina</taxon>
        <taxon>Dothideomycetes</taxon>
        <taxon>Dothideomycetidae</taxon>
        <taxon>Mycosphaerellales</taxon>
        <taxon>Mycosphaerellaceae</taxon>
        <taxon>Cercospora</taxon>
    </lineage>
</organism>
<dbReference type="PANTHER" id="PTHR23321">
    <property type="entry name" value="RIBOSOMAL PROTEIN S15, BACTERIAL AND ORGANELLAR"/>
    <property type="match status" value="1"/>
</dbReference>
<evidence type="ECO:0000256" key="2">
    <source>
        <dbReference type="ARBA" id="ARBA00022980"/>
    </source>
</evidence>
<dbReference type="GO" id="GO:1990904">
    <property type="term" value="C:ribonucleoprotein complex"/>
    <property type="evidence" value="ECO:0007669"/>
    <property type="project" value="UniProtKB-KW"/>
</dbReference>
<dbReference type="GO" id="GO:0003735">
    <property type="term" value="F:structural constituent of ribosome"/>
    <property type="evidence" value="ECO:0007669"/>
    <property type="project" value="InterPro"/>
</dbReference>
<evidence type="ECO:0008006" key="7">
    <source>
        <dbReference type="Google" id="ProtNLM"/>
    </source>
</evidence>
<dbReference type="SUPFAM" id="SSF47060">
    <property type="entry name" value="S15/NS1 RNA-binding domain"/>
    <property type="match status" value="1"/>
</dbReference>